<dbReference type="Proteomes" id="UP000729402">
    <property type="component" value="Unassembled WGS sequence"/>
</dbReference>
<comment type="caution">
    <text evidence="1">The sequence shown here is derived from an EMBL/GenBank/DDBJ whole genome shotgun (WGS) entry which is preliminary data.</text>
</comment>
<proteinExistence type="predicted"/>
<evidence type="ECO:0000313" key="1">
    <source>
        <dbReference type="EMBL" id="KAG8093067.1"/>
    </source>
</evidence>
<organism evidence="1 2">
    <name type="scientific">Zizania palustris</name>
    <name type="common">Northern wild rice</name>
    <dbReference type="NCBI Taxonomy" id="103762"/>
    <lineage>
        <taxon>Eukaryota</taxon>
        <taxon>Viridiplantae</taxon>
        <taxon>Streptophyta</taxon>
        <taxon>Embryophyta</taxon>
        <taxon>Tracheophyta</taxon>
        <taxon>Spermatophyta</taxon>
        <taxon>Magnoliopsida</taxon>
        <taxon>Liliopsida</taxon>
        <taxon>Poales</taxon>
        <taxon>Poaceae</taxon>
        <taxon>BOP clade</taxon>
        <taxon>Oryzoideae</taxon>
        <taxon>Oryzeae</taxon>
        <taxon>Zizaniinae</taxon>
        <taxon>Zizania</taxon>
    </lineage>
</organism>
<protein>
    <submittedName>
        <fullName evidence="1">Uncharacterized protein</fullName>
    </submittedName>
</protein>
<sequence length="149" mass="15225">MRTYYELTRRLGLPPRRIAVVAVVILAALAAGGGGGSVAVAAGGKYDDAAAAAGSRPWGSYSYGAAAAAGSRPWGSYSYGAGAAAVATLAVEDVLAPEFFPVGLVGGRQKDVGYGAVENPNKQYCSTKCADPGQSYTGRDCIYKEHCSH</sequence>
<gene>
    <name evidence="1" type="ORF">GUJ93_ZPchr0012g20012</name>
</gene>
<dbReference type="EMBL" id="JAAALK010000080">
    <property type="protein sequence ID" value="KAG8093067.1"/>
    <property type="molecule type" value="Genomic_DNA"/>
</dbReference>
<accession>A0A8J5WQ55</accession>
<reference evidence="1" key="1">
    <citation type="journal article" date="2021" name="bioRxiv">
        <title>Whole Genome Assembly and Annotation of Northern Wild Rice, Zizania palustris L., Supports a Whole Genome Duplication in the Zizania Genus.</title>
        <authorList>
            <person name="Haas M."/>
            <person name="Kono T."/>
            <person name="Macchietto M."/>
            <person name="Millas R."/>
            <person name="McGilp L."/>
            <person name="Shao M."/>
            <person name="Duquette J."/>
            <person name="Hirsch C.N."/>
            <person name="Kimball J."/>
        </authorList>
    </citation>
    <scope>NUCLEOTIDE SEQUENCE</scope>
    <source>
        <tissue evidence="1">Fresh leaf tissue</tissue>
    </source>
</reference>
<dbReference type="AlphaFoldDB" id="A0A8J5WQ55"/>
<evidence type="ECO:0000313" key="2">
    <source>
        <dbReference type="Proteomes" id="UP000729402"/>
    </source>
</evidence>
<dbReference type="OrthoDB" id="696443at2759"/>
<name>A0A8J5WQ55_ZIZPA</name>
<reference evidence="1" key="2">
    <citation type="submission" date="2021-02" db="EMBL/GenBank/DDBJ databases">
        <authorList>
            <person name="Kimball J.A."/>
            <person name="Haas M.W."/>
            <person name="Macchietto M."/>
            <person name="Kono T."/>
            <person name="Duquette J."/>
            <person name="Shao M."/>
        </authorList>
    </citation>
    <scope>NUCLEOTIDE SEQUENCE</scope>
    <source>
        <tissue evidence="1">Fresh leaf tissue</tissue>
    </source>
</reference>
<keyword evidence="2" id="KW-1185">Reference proteome</keyword>